<accession>A0ABT7FB16</accession>
<dbReference type="EMBL" id="JASNJE010000003">
    <property type="protein sequence ID" value="MDK3072170.1"/>
    <property type="molecule type" value="Genomic_DNA"/>
</dbReference>
<feature type="domain" description="Leucine-binding protein" evidence="5">
    <location>
        <begin position="42"/>
        <end position="370"/>
    </location>
</feature>
<keyword evidence="3" id="KW-0029">Amino-acid transport</keyword>
<keyword evidence="2 4" id="KW-0732">Signal</keyword>
<protein>
    <submittedName>
        <fullName evidence="6">Penicillin-binding protein activator</fullName>
    </submittedName>
</protein>
<evidence type="ECO:0000259" key="5">
    <source>
        <dbReference type="Pfam" id="PF13458"/>
    </source>
</evidence>
<evidence type="ECO:0000256" key="4">
    <source>
        <dbReference type="SAM" id="SignalP"/>
    </source>
</evidence>
<proteinExistence type="inferred from homology"/>
<evidence type="ECO:0000256" key="3">
    <source>
        <dbReference type="ARBA" id="ARBA00022970"/>
    </source>
</evidence>
<comment type="similarity">
    <text evidence="1">Belongs to the leucine-binding protein family.</text>
</comment>
<sequence>MFAVFTPPRKLAMLCMAFLSMVVLSACDTLPTGGPTIDTSAPVPVALLIPRSSAQSGDAVLAQSLENAARLAMADLGGVQIDLRVYDTGGNAATAAAQATQAVNDGAQIILGPVYAESANAVGLAVRDRNINVLSFSNNATIAGGNVFVLGQTFNTAADRLTRYAVRQGKGDIVVVHGTDLSGQLGRDAIQQAIRGNGARLVGSVPYDLSQQAVVAAVPQVRGAVESTGATSIFLTSTTAGALPLFTQLLPESGVSPATTQYIGLTRWDIPSQTLSLPGVQGGWFALPDPGKAQQFVARYSAAYGAAPHPIGGLAYDGIAAIGALVGNGQANALTGAALTQGAGFQGVGGIFRLRPDGTNERGLAIATIQNRQVVVIDPAPTSFSGAGF</sequence>
<evidence type="ECO:0000256" key="2">
    <source>
        <dbReference type="ARBA" id="ARBA00022729"/>
    </source>
</evidence>
<dbReference type="InterPro" id="IPR028082">
    <property type="entry name" value="Peripla_BP_I"/>
</dbReference>
<feature type="signal peptide" evidence="4">
    <location>
        <begin position="1"/>
        <end position="26"/>
    </location>
</feature>
<evidence type="ECO:0000313" key="7">
    <source>
        <dbReference type="Proteomes" id="UP001227126"/>
    </source>
</evidence>
<dbReference type="RefSeq" id="WP_284484115.1">
    <property type="nucleotide sequence ID" value="NZ_JASNJE010000003.1"/>
</dbReference>
<dbReference type="PANTHER" id="PTHR30483">
    <property type="entry name" value="LEUCINE-SPECIFIC-BINDING PROTEIN"/>
    <property type="match status" value="1"/>
</dbReference>
<dbReference type="InterPro" id="IPR051010">
    <property type="entry name" value="BCAA_transport"/>
</dbReference>
<evidence type="ECO:0000313" key="6">
    <source>
        <dbReference type="EMBL" id="MDK3072170.1"/>
    </source>
</evidence>
<keyword evidence="7" id="KW-1185">Reference proteome</keyword>
<dbReference type="Gene3D" id="3.40.50.2300">
    <property type="match status" value="2"/>
</dbReference>
<evidence type="ECO:0000256" key="1">
    <source>
        <dbReference type="ARBA" id="ARBA00010062"/>
    </source>
</evidence>
<dbReference type="CDD" id="cd06339">
    <property type="entry name" value="PBP1_YraM_LppC_lipoprotein-like"/>
    <property type="match status" value="1"/>
</dbReference>
<organism evidence="6 7">
    <name type="scientific">Sedimentitalea xiamensis</name>
    <dbReference type="NCBI Taxonomy" id="3050037"/>
    <lineage>
        <taxon>Bacteria</taxon>
        <taxon>Pseudomonadati</taxon>
        <taxon>Pseudomonadota</taxon>
        <taxon>Alphaproteobacteria</taxon>
        <taxon>Rhodobacterales</taxon>
        <taxon>Paracoccaceae</taxon>
        <taxon>Sedimentitalea</taxon>
    </lineage>
</organism>
<feature type="chain" id="PRO_5046077101" evidence="4">
    <location>
        <begin position="27"/>
        <end position="389"/>
    </location>
</feature>
<dbReference type="InterPro" id="IPR028081">
    <property type="entry name" value="Leu-bd"/>
</dbReference>
<comment type="caution">
    <text evidence="6">The sequence shown here is derived from an EMBL/GenBank/DDBJ whole genome shotgun (WGS) entry which is preliminary data.</text>
</comment>
<dbReference type="Pfam" id="PF13458">
    <property type="entry name" value="Peripla_BP_6"/>
    <property type="match status" value="1"/>
</dbReference>
<dbReference type="PANTHER" id="PTHR30483:SF6">
    <property type="entry name" value="PERIPLASMIC BINDING PROTEIN OF ABC TRANSPORTER FOR NATURAL AMINO ACIDS"/>
    <property type="match status" value="1"/>
</dbReference>
<name>A0ABT7FB16_9RHOB</name>
<gene>
    <name evidence="6" type="ORF">QO034_03525</name>
</gene>
<keyword evidence="3" id="KW-0813">Transport</keyword>
<reference evidence="6 7" key="1">
    <citation type="submission" date="2023-05" db="EMBL/GenBank/DDBJ databases">
        <title>Sedimentitalea sp. nov. JM2-8.</title>
        <authorList>
            <person name="Huang J."/>
        </authorList>
    </citation>
    <scope>NUCLEOTIDE SEQUENCE [LARGE SCALE GENOMIC DNA]</scope>
    <source>
        <strain evidence="6 7">JM2-8</strain>
    </source>
</reference>
<dbReference type="SUPFAM" id="SSF53822">
    <property type="entry name" value="Periplasmic binding protein-like I"/>
    <property type="match status" value="1"/>
</dbReference>
<dbReference type="Proteomes" id="UP001227126">
    <property type="component" value="Unassembled WGS sequence"/>
</dbReference>